<reference evidence="2 3" key="1">
    <citation type="journal article" date="2009" name="Nature">
        <title>The Sorghum bicolor genome and the diversification of grasses.</title>
        <authorList>
            <person name="Paterson A.H."/>
            <person name="Bowers J.E."/>
            <person name="Bruggmann R."/>
            <person name="Dubchak I."/>
            <person name="Grimwood J."/>
            <person name="Gundlach H."/>
            <person name="Haberer G."/>
            <person name="Hellsten U."/>
            <person name="Mitros T."/>
            <person name="Poliakov A."/>
            <person name="Schmutz J."/>
            <person name="Spannagl M."/>
            <person name="Tang H."/>
            <person name="Wang X."/>
            <person name="Wicker T."/>
            <person name="Bharti A.K."/>
            <person name="Chapman J."/>
            <person name="Feltus F.A."/>
            <person name="Gowik U."/>
            <person name="Grigoriev I.V."/>
            <person name="Lyons E."/>
            <person name="Maher C.A."/>
            <person name="Martis M."/>
            <person name="Narechania A."/>
            <person name="Otillar R.P."/>
            <person name="Penning B.W."/>
            <person name="Salamov A.A."/>
            <person name="Wang Y."/>
            <person name="Zhang L."/>
            <person name="Carpita N.C."/>
            <person name="Freeling M."/>
            <person name="Gingle A.R."/>
            <person name="Hash C.T."/>
            <person name="Keller B."/>
            <person name="Klein P."/>
            <person name="Kresovich S."/>
            <person name="McCann M.C."/>
            <person name="Ming R."/>
            <person name="Peterson D.G."/>
            <person name="Mehboob-ur-Rahman"/>
            <person name="Ware D."/>
            <person name="Westhoff P."/>
            <person name="Mayer K.F."/>
            <person name="Messing J."/>
            <person name="Rokhsar D.S."/>
        </authorList>
    </citation>
    <scope>NUCLEOTIDE SEQUENCE [LARGE SCALE GENOMIC DNA]</scope>
    <source>
        <strain evidence="3">cv. BTx623</strain>
    </source>
</reference>
<gene>
    <name evidence="2" type="ORF">SORBI_3003G178800</name>
</gene>
<dbReference type="EMBL" id="CM000762">
    <property type="protein sequence ID" value="OQU86957.1"/>
    <property type="molecule type" value="Genomic_DNA"/>
</dbReference>
<evidence type="ECO:0000313" key="3">
    <source>
        <dbReference type="Proteomes" id="UP000000768"/>
    </source>
</evidence>
<reference evidence="3" key="2">
    <citation type="journal article" date="2018" name="Plant J.">
        <title>The Sorghum bicolor reference genome: improved assembly, gene annotations, a transcriptome atlas, and signatures of genome organization.</title>
        <authorList>
            <person name="McCormick R.F."/>
            <person name="Truong S.K."/>
            <person name="Sreedasyam A."/>
            <person name="Jenkins J."/>
            <person name="Shu S."/>
            <person name="Sims D."/>
            <person name="Kennedy M."/>
            <person name="Amirebrahimi M."/>
            <person name="Weers B.D."/>
            <person name="McKinley B."/>
            <person name="Mattison A."/>
            <person name="Morishige D.T."/>
            <person name="Grimwood J."/>
            <person name="Schmutz J."/>
            <person name="Mullet J.E."/>
        </authorList>
    </citation>
    <scope>NUCLEOTIDE SEQUENCE [LARGE SCALE GENOMIC DNA]</scope>
    <source>
        <strain evidence="3">cv. BTx623</strain>
    </source>
</reference>
<sequence length="105" mass="10806">MAVPRSPFLGPHSMFMPSAGGGGSICVGVGAPSLSHVRRRSLLLASGMPLPSVTDGRYIPPTAPPTSGDSSPWWRAASPRGSHGHAAFLIGGVRCRPITGHLLVD</sequence>
<dbReference type="Gramene" id="OQU86957">
    <property type="protein sequence ID" value="OQU86957"/>
    <property type="gene ID" value="SORBI_3003G178800"/>
</dbReference>
<dbReference type="Proteomes" id="UP000000768">
    <property type="component" value="Chromosome 3"/>
</dbReference>
<name>A0A1W0VXT7_SORBI</name>
<organism evidence="2 3">
    <name type="scientific">Sorghum bicolor</name>
    <name type="common">Sorghum</name>
    <name type="synonym">Sorghum vulgare</name>
    <dbReference type="NCBI Taxonomy" id="4558"/>
    <lineage>
        <taxon>Eukaryota</taxon>
        <taxon>Viridiplantae</taxon>
        <taxon>Streptophyta</taxon>
        <taxon>Embryophyta</taxon>
        <taxon>Tracheophyta</taxon>
        <taxon>Spermatophyta</taxon>
        <taxon>Magnoliopsida</taxon>
        <taxon>Liliopsida</taxon>
        <taxon>Poales</taxon>
        <taxon>Poaceae</taxon>
        <taxon>PACMAD clade</taxon>
        <taxon>Panicoideae</taxon>
        <taxon>Andropogonodae</taxon>
        <taxon>Andropogoneae</taxon>
        <taxon>Sorghinae</taxon>
        <taxon>Sorghum</taxon>
    </lineage>
</organism>
<proteinExistence type="predicted"/>
<evidence type="ECO:0000256" key="1">
    <source>
        <dbReference type="SAM" id="MobiDB-lite"/>
    </source>
</evidence>
<protein>
    <submittedName>
        <fullName evidence="2">Uncharacterized protein</fullName>
    </submittedName>
</protein>
<feature type="region of interest" description="Disordered" evidence="1">
    <location>
        <begin position="54"/>
        <end position="78"/>
    </location>
</feature>
<accession>A0A1W0VXT7</accession>
<evidence type="ECO:0000313" key="2">
    <source>
        <dbReference type="EMBL" id="OQU86957.1"/>
    </source>
</evidence>
<dbReference type="InParanoid" id="A0A1W0VXT7"/>
<dbReference type="AlphaFoldDB" id="A0A1W0VXT7"/>
<keyword evidence="3" id="KW-1185">Reference proteome</keyword>